<name>A0A9W8ZUH2_9AGAR</name>
<protein>
    <recommendedName>
        <fullName evidence="3">F-box domain-containing protein</fullName>
    </recommendedName>
</protein>
<dbReference type="Proteomes" id="UP001150266">
    <property type="component" value="Unassembled WGS sequence"/>
</dbReference>
<dbReference type="AlphaFoldDB" id="A0A9W8ZUH2"/>
<gene>
    <name evidence="1" type="ORF">J3R30DRAFT_2069958</name>
</gene>
<dbReference type="EMBL" id="JAOTPV010000048">
    <property type="protein sequence ID" value="KAJ4467230.1"/>
    <property type="molecule type" value="Genomic_DNA"/>
</dbReference>
<proteinExistence type="predicted"/>
<comment type="caution">
    <text evidence="1">The sequence shown here is derived from an EMBL/GenBank/DDBJ whole genome shotgun (WGS) entry which is preliminary data.</text>
</comment>
<sequence length="530" mass="59989">MDSHSILALPSNIHLDIFHAVHENGDRILTISHVCKLWRELSVNTSIFWTHIPVDISLINSEIIFDDPLTLSPSRALEVFPWPATLLHRSGFRPIDLDIIVKTRLQLPQFDDWRFPKQGLNIPWAPAHSMILSRILAPHAARFRSVVMVSNVWHPIHFLSESLFGISMPFLEEWNVALDNSILGVFIPAGNLLPENVVLQCPVDNSPSIEVNQALYPKLTYLSLGGITHGWRRLVPRNLVSLDLSNLPLRSRPTFEELKVLLLSSKLTLEVLKLSTSAPQSVQPVPDNDKITLPNVRTLKLGLSFVENDLILVTHLDVPGLESLEICDFTNRGVCFEYHTFNDLHPQNIYLEILRNWPLMQLKCLSLESPHSYTEEDSFTLLHHDFIAGRKPSVHPPVFTTLFLNCSSLKNLRIVDPDPETLMALNVALVLQDDEPGILPCGSLDVLDIKTRNHQALAQFLARMKFYSGFKSSRITRRFIPSIILDVPPDWGAFLCRRISHGICAQLLNGQEGYFMVESGRVFNLLDNLP</sequence>
<evidence type="ECO:0000313" key="1">
    <source>
        <dbReference type="EMBL" id="KAJ4467230.1"/>
    </source>
</evidence>
<keyword evidence="2" id="KW-1185">Reference proteome</keyword>
<dbReference type="Gene3D" id="1.20.1280.50">
    <property type="match status" value="1"/>
</dbReference>
<evidence type="ECO:0008006" key="3">
    <source>
        <dbReference type="Google" id="ProtNLM"/>
    </source>
</evidence>
<reference evidence="1" key="1">
    <citation type="submission" date="2022-08" db="EMBL/GenBank/DDBJ databases">
        <title>A Global Phylogenomic Analysis of the Shiitake Genus Lentinula.</title>
        <authorList>
            <consortium name="DOE Joint Genome Institute"/>
            <person name="Sierra-Patev S."/>
            <person name="Min B."/>
            <person name="Naranjo-Ortiz M."/>
            <person name="Looney B."/>
            <person name="Konkel Z."/>
            <person name="Slot J.C."/>
            <person name="Sakamoto Y."/>
            <person name="Steenwyk J.L."/>
            <person name="Rokas A."/>
            <person name="Carro J."/>
            <person name="Camarero S."/>
            <person name="Ferreira P."/>
            <person name="Molpeceres G."/>
            <person name="Ruiz-Duenas F.J."/>
            <person name="Serrano A."/>
            <person name="Henrissat B."/>
            <person name="Drula E."/>
            <person name="Hughes K.W."/>
            <person name="Mata J.L."/>
            <person name="Ishikawa N.K."/>
            <person name="Vargas-Isla R."/>
            <person name="Ushijima S."/>
            <person name="Smith C.A."/>
            <person name="Ahrendt S."/>
            <person name="Andreopoulos W."/>
            <person name="He G."/>
            <person name="Labutti K."/>
            <person name="Lipzen A."/>
            <person name="Ng V."/>
            <person name="Riley R."/>
            <person name="Sandor L."/>
            <person name="Barry K."/>
            <person name="Martinez A.T."/>
            <person name="Xiao Y."/>
            <person name="Gibbons J.G."/>
            <person name="Terashima K."/>
            <person name="Grigoriev I.V."/>
            <person name="Hibbett D.S."/>
        </authorList>
    </citation>
    <scope>NUCLEOTIDE SEQUENCE</scope>
    <source>
        <strain evidence="1">JLM2183</strain>
    </source>
</reference>
<evidence type="ECO:0000313" key="2">
    <source>
        <dbReference type="Proteomes" id="UP001150266"/>
    </source>
</evidence>
<organism evidence="1 2">
    <name type="scientific">Lentinula aciculospora</name>
    <dbReference type="NCBI Taxonomy" id="153920"/>
    <lineage>
        <taxon>Eukaryota</taxon>
        <taxon>Fungi</taxon>
        <taxon>Dikarya</taxon>
        <taxon>Basidiomycota</taxon>
        <taxon>Agaricomycotina</taxon>
        <taxon>Agaricomycetes</taxon>
        <taxon>Agaricomycetidae</taxon>
        <taxon>Agaricales</taxon>
        <taxon>Marasmiineae</taxon>
        <taxon>Omphalotaceae</taxon>
        <taxon>Lentinula</taxon>
    </lineage>
</organism>
<accession>A0A9W8ZUH2</accession>
<dbReference type="OrthoDB" id="3246221at2759"/>